<dbReference type="AlphaFoldDB" id="A0A2H0D110"/>
<organism evidence="1 2">
    <name type="scientific">Candidatus Kuenenbacteria bacterium CG22_combo_CG10-13_8_21_14_all_39_9</name>
    <dbReference type="NCBI Taxonomy" id="1974621"/>
    <lineage>
        <taxon>Bacteria</taxon>
        <taxon>Candidatus Kueneniibacteriota</taxon>
    </lineage>
</organism>
<protein>
    <submittedName>
        <fullName evidence="1">Uncharacterized protein</fullName>
    </submittedName>
</protein>
<evidence type="ECO:0000313" key="1">
    <source>
        <dbReference type="EMBL" id="PIP75847.1"/>
    </source>
</evidence>
<accession>A0A2H0D110</accession>
<name>A0A2H0D110_9BACT</name>
<reference evidence="1 2" key="1">
    <citation type="submission" date="2017-09" db="EMBL/GenBank/DDBJ databases">
        <title>Depth-based differentiation of microbial function through sediment-hosted aquifers and enrichment of novel symbionts in the deep terrestrial subsurface.</title>
        <authorList>
            <person name="Probst A.J."/>
            <person name="Ladd B."/>
            <person name="Jarett J.K."/>
            <person name="Geller-Mcgrath D.E."/>
            <person name="Sieber C.M."/>
            <person name="Emerson J.B."/>
            <person name="Anantharaman K."/>
            <person name="Thomas B.C."/>
            <person name="Malmstrom R."/>
            <person name="Stieglmeier M."/>
            <person name="Klingl A."/>
            <person name="Woyke T."/>
            <person name="Ryan C.M."/>
            <person name="Banfield J.F."/>
        </authorList>
    </citation>
    <scope>NUCLEOTIDE SEQUENCE [LARGE SCALE GENOMIC DNA]</scope>
    <source>
        <strain evidence="1">CG22_combo_CG10-13_8_21_14_all_39_9</strain>
    </source>
</reference>
<proteinExistence type="predicted"/>
<dbReference type="EMBL" id="PCTN01000064">
    <property type="protein sequence ID" value="PIP75847.1"/>
    <property type="molecule type" value="Genomic_DNA"/>
</dbReference>
<gene>
    <name evidence="1" type="ORF">COW86_01450</name>
</gene>
<sequence>MPRSKPKVLLWGPPERSVSAALRAAISRNFVQKRFELRSAITIKNNKRYGLRVSVHPVQCFQHEQVSGSAHAVRRWADDSQHSEILFTQCLFFDTIVIYYNEVKQQINNSQSPRLPAFGGACRLAPFMPVRHIYGVAELFK</sequence>
<dbReference type="Proteomes" id="UP000230159">
    <property type="component" value="Unassembled WGS sequence"/>
</dbReference>
<comment type="caution">
    <text evidence="1">The sequence shown here is derived from an EMBL/GenBank/DDBJ whole genome shotgun (WGS) entry which is preliminary data.</text>
</comment>
<evidence type="ECO:0000313" key="2">
    <source>
        <dbReference type="Proteomes" id="UP000230159"/>
    </source>
</evidence>